<keyword evidence="1" id="KW-0732">Signal</keyword>
<name>A0ABT8W5G8_9FLAO</name>
<dbReference type="Gene3D" id="1.25.40.390">
    <property type="match status" value="1"/>
</dbReference>
<accession>A0ABT8W5G8</accession>
<keyword evidence="3" id="KW-1185">Reference proteome</keyword>
<gene>
    <name evidence="2" type="ORF">Q4Q35_00925</name>
</gene>
<dbReference type="InterPro" id="IPR011990">
    <property type="entry name" value="TPR-like_helical_dom_sf"/>
</dbReference>
<sequence>MKNIVLKIKYAFLLVLIMFSLNACDSELADINVNPLAATSIPPDLLFPEVIVNFSSVRTIEFAGWNMHAQQWCGSGGTWRARSRYILGVPSLNNGWTGWYTTCLKNLSLVELLVETDKPQNQYIIGQSKILEGFIYSNLTQVWGEIPFTEAVNPVLYPFPKYDSQETVMEGIITLMDEGVAILEQDLDSDIITDSDLIFKGDKQAWIRWANSIKLKMLMFLANKKDVSSRLQGLVSSPLIFTKNQEAKLAYSTTIGNENQRWRFIQRFWGGNINLWFAGKPLVDLMNNLNDPRLATYFDLNRNNVYEGKVQGQNGFANISKINVNNILPDSPDRFSTASETYFLLADAAANGYISGGLAQANTWFIEGVQLALDYFDGSLGEISQTDKDTYMASLPDLTTLTTAEALDYINDQHYISLFGNGLEAWNLWKRTKSVDFDVPANSGAVDVIRRYTYPTNEAGSNPNTPEGVTIETPMWFEK</sequence>
<keyword evidence="2" id="KW-0449">Lipoprotein</keyword>
<dbReference type="RefSeq" id="WP_303276039.1">
    <property type="nucleotide sequence ID" value="NZ_JAUOEK010000020.1"/>
</dbReference>
<dbReference type="Pfam" id="PF12771">
    <property type="entry name" value="SusD-like_2"/>
    <property type="match status" value="1"/>
</dbReference>
<dbReference type="InterPro" id="IPR041662">
    <property type="entry name" value="SusD-like_2"/>
</dbReference>
<evidence type="ECO:0000256" key="1">
    <source>
        <dbReference type="SAM" id="SignalP"/>
    </source>
</evidence>
<feature type="signal peptide" evidence="1">
    <location>
        <begin position="1"/>
        <end position="23"/>
    </location>
</feature>
<organism evidence="2 3">
    <name type="scientific">Flavivirga aquimarina</name>
    <dbReference type="NCBI Taxonomy" id="2027862"/>
    <lineage>
        <taxon>Bacteria</taxon>
        <taxon>Pseudomonadati</taxon>
        <taxon>Bacteroidota</taxon>
        <taxon>Flavobacteriia</taxon>
        <taxon>Flavobacteriales</taxon>
        <taxon>Flavobacteriaceae</taxon>
        <taxon>Flavivirga</taxon>
    </lineage>
</organism>
<evidence type="ECO:0000313" key="2">
    <source>
        <dbReference type="EMBL" id="MDO5968358.1"/>
    </source>
</evidence>
<proteinExistence type="predicted"/>
<dbReference type="EMBL" id="JAUOEK010000020">
    <property type="protein sequence ID" value="MDO5968358.1"/>
    <property type="molecule type" value="Genomic_DNA"/>
</dbReference>
<feature type="chain" id="PRO_5045998700" evidence="1">
    <location>
        <begin position="24"/>
        <end position="479"/>
    </location>
</feature>
<reference evidence="2" key="1">
    <citation type="submission" date="2023-07" db="EMBL/GenBank/DDBJ databases">
        <title>Two novel species in the genus Flavivirga.</title>
        <authorList>
            <person name="Kwon K."/>
        </authorList>
    </citation>
    <scope>NUCLEOTIDE SEQUENCE</scope>
    <source>
        <strain evidence="2">KCTC 52353</strain>
    </source>
</reference>
<dbReference type="Proteomes" id="UP001176883">
    <property type="component" value="Unassembled WGS sequence"/>
</dbReference>
<protein>
    <submittedName>
        <fullName evidence="2">SusD/RagB family nutrient-binding outer membrane lipoprotein</fullName>
    </submittedName>
</protein>
<dbReference type="SUPFAM" id="SSF48452">
    <property type="entry name" value="TPR-like"/>
    <property type="match status" value="1"/>
</dbReference>
<comment type="caution">
    <text evidence="2">The sequence shown here is derived from an EMBL/GenBank/DDBJ whole genome shotgun (WGS) entry which is preliminary data.</text>
</comment>
<evidence type="ECO:0000313" key="3">
    <source>
        <dbReference type="Proteomes" id="UP001176883"/>
    </source>
</evidence>